<reference evidence="1 2" key="1">
    <citation type="journal article" date="2021" name="Commun. Biol.">
        <title>The genome of Shorea leprosula (Dipterocarpaceae) highlights the ecological relevance of drought in aseasonal tropical rainforests.</title>
        <authorList>
            <person name="Ng K.K.S."/>
            <person name="Kobayashi M.J."/>
            <person name="Fawcett J.A."/>
            <person name="Hatakeyama M."/>
            <person name="Paape T."/>
            <person name="Ng C.H."/>
            <person name="Ang C.C."/>
            <person name="Tnah L.H."/>
            <person name="Lee C.T."/>
            <person name="Nishiyama T."/>
            <person name="Sese J."/>
            <person name="O'Brien M.J."/>
            <person name="Copetti D."/>
            <person name="Mohd Noor M.I."/>
            <person name="Ong R.C."/>
            <person name="Putra M."/>
            <person name="Sireger I.Z."/>
            <person name="Indrioko S."/>
            <person name="Kosugi Y."/>
            <person name="Izuno A."/>
            <person name="Isagi Y."/>
            <person name="Lee S.L."/>
            <person name="Shimizu K.K."/>
        </authorList>
    </citation>
    <scope>NUCLEOTIDE SEQUENCE [LARGE SCALE GENOMIC DNA]</scope>
    <source>
        <strain evidence="1">214</strain>
    </source>
</reference>
<dbReference type="EMBL" id="BPVZ01000032">
    <property type="protein sequence ID" value="GKV10358.1"/>
    <property type="molecule type" value="Genomic_DNA"/>
</dbReference>
<comment type="caution">
    <text evidence="1">The sequence shown here is derived from an EMBL/GenBank/DDBJ whole genome shotgun (WGS) entry which is preliminary data.</text>
</comment>
<evidence type="ECO:0000313" key="2">
    <source>
        <dbReference type="Proteomes" id="UP001054252"/>
    </source>
</evidence>
<name>A0AAV5J6Y3_9ROSI</name>
<gene>
    <name evidence="1" type="ORF">SLEP1_g21734</name>
</gene>
<proteinExistence type="predicted"/>
<dbReference type="Proteomes" id="UP001054252">
    <property type="component" value="Unassembled WGS sequence"/>
</dbReference>
<sequence length="86" mass="9790">MLRKCGKESEAEKRVDLTKGRYLLFAASAAVYDIQRATIYKRAGCIAKNKIFGSWPELIYKFISATQETCYLWAWPETLNDCSNGS</sequence>
<accession>A0AAV5J6Y3</accession>
<dbReference type="AlphaFoldDB" id="A0AAV5J6Y3"/>
<organism evidence="1 2">
    <name type="scientific">Rubroshorea leprosula</name>
    <dbReference type="NCBI Taxonomy" id="152421"/>
    <lineage>
        <taxon>Eukaryota</taxon>
        <taxon>Viridiplantae</taxon>
        <taxon>Streptophyta</taxon>
        <taxon>Embryophyta</taxon>
        <taxon>Tracheophyta</taxon>
        <taxon>Spermatophyta</taxon>
        <taxon>Magnoliopsida</taxon>
        <taxon>eudicotyledons</taxon>
        <taxon>Gunneridae</taxon>
        <taxon>Pentapetalae</taxon>
        <taxon>rosids</taxon>
        <taxon>malvids</taxon>
        <taxon>Malvales</taxon>
        <taxon>Dipterocarpaceae</taxon>
        <taxon>Rubroshorea</taxon>
    </lineage>
</organism>
<keyword evidence="2" id="KW-1185">Reference proteome</keyword>
<protein>
    <submittedName>
        <fullName evidence="1">Uncharacterized protein</fullName>
    </submittedName>
</protein>
<evidence type="ECO:0000313" key="1">
    <source>
        <dbReference type="EMBL" id="GKV10358.1"/>
    </source>
</evidence>